<name>A0AAV2KQN4_KNICA</name>
<dbReference type="EMBL" id="OZ035841">
    <property type="protein sequence ID" value="CAL1590467.1"/>
    <property type="molecule type" value="Genomic_DNA"/>
</dbReference>
<reference evidence="2 3" key="1">
    <citation type="submission" date="2024-04" db="EMBL/GenBank/DDBJ databases">
        <authorList>
            <person name="Waldvogel A.-M."/>
            <person name="Schoenle A."/>
        </authorList>
    </citation>
    <scope>NUCLEOTIDE SEQUENCE [LARGE SCALE GENOMIC DNA]</scope>
</reference>
<keyword evidence="1" id="KW-0175">Coiled coil</keyword>
<dbReference type="CDD" id="cd00303">
    <property type="entry name" value="retropepsin_like"/>
    <property type="match status" value="1"/>
</dbReference>
<sequence>MISQQEQGLAAVKQELQSVSQNFSDLQTAIVTITSLCAPHKQVVMVDSGADANLMDIDLAKGLGLEFVPLATPLVATALDGRLLWRVTHLTTQ</sequence>
<feature type="coiled-coil region" evidence="1">
    <location>
        <begin position="2"/>
        <end position="29"/>
    </location>
</feature>
<organism evidence="2 3">
    <name type="scientific">Knipowitschia caucasica</name>
    <name type="common">Caucasian dwarf goby</name>
    <name type="synonym">Pomatoschistus caucasicus</name>
    <dbReference type="NCBI Taxonomy" id="637954"/>
    <lineage>
        <taxon>Eukaryota</taxon>
        <taxon>Metazoa</taxon>
        <taxon>Chordata</taxon>
        <taxon>Craniata</taxon>
        <taxon>Vertebrata</taxon>
        <taxon>Euteleostomi</taxon>
        <taxon>Actinopterygii</taxon>
        <taxon>Neopterygii</taxon>
        <taxon>Teleostei</taxon>
        <taxon>Neoteleostei</taxon>
        <taxon>Acanthomorphata</taxon>
        <taxon>Gobiaria</taxon>
        <taxon>Gobiiformes</taxon>
        <taxon>Gobioidei</taxon>
        <taxon>Gobiidae</taxon>
        <taxon>Gobiinae</taxon>
        <taxon>Knipowitschia</taxon>
    </lineage>
</organism>
<protein>
    <submittedName>
        <fullName evidence="2">Uncharacterized protein</fullName>
    </submittedName>
</protein>
<gene>
    <name evidence="2" type="ORF">KC01_LOCUS19979</name>
</gene>
<dbReference type="Proteomes" id="UP001497482">
    <property type="component" value="Chromosome 19"/>
</dbReference>
<evidence type="ECO:0000313" key="3">
    <source>
        <dbReference type="Proteomes" id="UP001497482"/>
    </source>
</evidence>
<evidence type="ECO:0000256" key="1">
    <source>
        <dbReference type="SAM" id="Coils"/>
    </source>
</evidence>
<keyword evidence="3" id="KW-1185">Reference proteome</keyword>
<evidence type="ECO:0000313" key="2">
    <source>
        <dbReference type="EMBL" id="CAL1590467.1"/>
    </source>
</evidence>
<proteinExistence type="predicted"/>
<accession>A0AAV2KQN4</accession>
<dbReference type="AlphaFoldDB" id="A0AAV2KQN4"/>